<dbReference type="EMBL" id="CP004121">
    <property type="protein sequence ID" value="AGF57277.1"/>
    <property type="molecule type" value="Genomic_DNA"/>
</dbReference>
<dbReference type="CDD" id="cd10917">
    <property type="entry name" value="CE4_NodB_like_6s_7s"/>
    <property type="match status" value="1"/>
</dbReference>
<dbReference type="eggNOG" id="COG0726">
    <property type="taxonomic scope" value="Bacteria"/>
</dbReference>
<dbReference type="Gene3D" id="3.20.20.370">
    <property type="entry name" value="Glycoside hydrolase/deacetylase"/>
    <property type="match status" value="1"/>
</dbReference>
<keyword evidence="2" id="KW-0119">Carbohydrate metabolism</keyword>
<protein>
    <submittedName>
        <fullName evidence="2">Putative xylanase/chitin deacetylase</fullName>
    </submittedName>
</protein>
<evidence type="ECO:0000259" key="1">
    <source>
        <dbReference type="PROSITE" id="PS51677"/>
    </source>
</evidence>
<dbReference type="STRING" id="36745.CLSAP_32870"/>
<dbReference type="PANTHER" id="PTHR10587:SF128">
    <property type="entry name" value="POLYSACCHARIDE DEACETYLASE PDAB-RELATED"/>
    <property type="match status" value="1"/>
</dbReference>
<keyword evidence="3" id="KW-1185">Reference proteome</keyword>
<evidence type="ECO:0000313" key="3">
    <source>
        <dbReference type="Proteomes" id="UP000011728"/>
    </source>
</evidence>
<dbReference type="PROSITE" id="PS51677">
    <property type="entry name" value="NODB"/>
    <property type="match status" value="1"/>
</dbReference>
<sequence>MVWKKKRIGLSVILIVLLMLMSIGTSKTIHAVSNINEEEPIYCVDTNEKVVSLTFDINWAEKDNLQVILDILKKYNIKGTFFIMGGWVNYSQENVDKLMAIKEGGHEIGNHSYKHPLFSKIGPDRMKEEIEKTNDIIEKYTGERPKLFRFPSGDYNKAAFSKIRELGYKAIQWDADSVDWREVSAETEYNRVMKKVKPGSIVLFHNNAKYTPGNLDRIIKELKSKGYEFKAVGEMIYHENYIVDGDGIQHKKI</sequence>
<keyword evidence="2" id="KW-0858">Xylan degradation</keyword>
<accession>M1N1C8</accession>
<dbReference type="GO" id="GO:0016798">
    <property type="term" value="F:hydrolase activity, acting on glycosyl bonds"/>
    <property type="evidence" value="ECO:0007669"/>
    <property type="project" value="UniProtKB-KW"/>
</dbReference>
<dbReference type="HOGENOM" id="CLU_021264_0_2_9"/>
<dbReference type="InterPro" id="IPR050248">
    <property type="entry name" value="Polysacc_deacetylase_ArnD"/>
</dbReference>
<organism evidence="2 3">
    <name type="scientific">Clostridium saccharoperbutylacetonicum N1-4(HMT)</name>
    <dbReference type="NCBI Taxonomy" id="931276"/>
    <lineage>
        <taxon>Bacteria</taxon>
        <taxon>Bacillati</taxon>
        <taxon>Bacillota</taxon>
        <taxon>Clostridia</taxon>
        <taxon>Eubacteriales</taxon>
        <taxon>Clostridiaceae</taxon>
        <taxon>Clostridium</taxon>
    </lineage>
</organism>
<keyword evidence="2" id="KW-0624">Polysaccharide degradation</keyword>
<name>M1N1C8_9CLOT</name>
<dbReference type="OrthoDB" id="9806342at2"/>
<dbReference type="GO" id="GO:0016020">
    <property type="term" value="C:membrane"/>
    <property type="evidence" value="ECO:0007669"/>
    <property type="project" value="TreeGrafter"/>
</dbReference>
<dbReference type="Proteomes" id="UP000011728">
    <property type="component" value="Chromosome"/>
</dbReference>
<reference evidence="2 3" key="1">
    <citation type="submission" date="2013-02" db="EMBL/GenBank/DDBJ databases">
        <title>Genome sequence of Clostridium saccharoperbutylacetonicum N1-4(HMT).</title>
        <authorList>
            <person name="Poehlein A."/>
            <person name="Daniel R."/>
        </authorList>
    </citation>
    <scope>NUCLEOTIDE SEQUENCE [LARGE SCALE GENOMIC DNA]</scope>
    <source>
        <strain evidence="3">N1-4(HMT)</strain>
    </source>
</reference>
<dbReference type="GO" id="GO:0045493">
    <property type="term" value="P:xylan catabolic process"/>
    <property type="evidence" value="ECO:0007669"/>
    <property type="project" value="UniProtKB-KW"/>
</dbReference>
<dbReference type="GO" id="GO:0016810">
    <property type="term" value="F:hydrolase activity, acting on carbon-nitrogen (but not peptide) bonds"/>
    <property type="evidence" value="ECO:0007669"/>
    <property type="project" value="InterPro"/>
</dbReference>
<gene>
    <name evidence="2" type="ORF">Cspa_c35160</name>
</gene>
<dbReference type="InterPro" id="IPR011330">
    <property type="entry name" value="Glyco_hydro/deAcase_b/a-brl"/>
</dbReference>
<dbReference type="PATRIC" id="fig|931276.5.peg.3542"/>
<keyword evidence="2" id="KW-0326">Glycosidase</keyword>
<dbReference type="Pfam" id="PF01522">
    <property type="entry name" value="Polysacc_deac_1"/>
    <property type="match status" value="1"/>
</dbReference>
<evidence type="ECO:0000313" key="2">
    <source>
        <dbReference type="EMBL" id="AGF57277.1"/>
    </source>
</evidence>
<dbReference type="InterPro" id="IPR002509">
    <property type="entry name" value="NODB_dom"/>
</dbReference>
<dbReference type="RefSeq" id="WP_015393593.1">
    <property type="nucleotide sequence ID" value="NZ_AOIF01000056.1"/>
</dbReference>
<dbReference type="AlphaFoldDB" id="M1N1C8"/>
<feature type="domain" description="NodB homology" evidence="1">
    <location>
        <begin position="49"/>
        <end position="230"/>
    </location>
</feature>
<proteinExistence type="predicted"/>
<keyword evidence="2" id="KW-0378">Hydrolase</keyword>
<dbReference type="KEGG" id="csr:Cspa_c35160"/>
<dbReference type="PANTHER" id="PTHR10587">
    <property type="entry name" value="GLYCOSYL TRANSFERASE-RELATED"/>
    <property type="match status" value="1"/>
</dbReference>
<dbReference type="SUPFAM" id="SSF88713">
    <property type="entry name" value="Glycoside hydrolase/deacetylase"/>
    <property type="match status" value="1"/>
</dbReference>